<reference evidence="2 3" key="1">
    <citation type="submission" date="2020-06" db="EMBL/GenBank/DDBJ databases">
        <title>NJ-3-1, isolated from saline soil.</title>
        <authorList>
            <person name="Cui H.L."/>
            <person name="Shi X."/>
        </authorList>
    </citation>
    <scope>NUCLEOTIDE SEQUENCE [LARGE SCALE GENOMIC DNA]</scope>
    <source>
        <strain evidence="2 3">NJ-3-1</strain>
    </source>
</reference>
<protein>
    <submittedName>
        <fullName evidence="2">Uncharacterized protein</fullName>
    </submittedName>
</protein>
<dbReference type="RefSeq" id="WP_179268549.1">
    <property type="nucleotide sequence ID" value="NZ_CP058579.1"/>
</dbReference>
<dbReference type="Proteomes" id="UP000509626">
    <property type="component" value="Chromosome"/>
</dbReference>
<evidence type="ECO:0000256" key="1">
    <source>
        <dbReference type="SAM" id="MobiDB-lite"/>
    </source>
</evidence>
<feature type="compositionally biased region" description="Basic residues" evidence="1">
    <location>
        <begin position="143"/>
        <end position="152"/>
    </location>
</feature>
<sequence>MVFSNDEKKERIPLDDRIWGIEGMYHGKREAKGHDGDEPVYYVQYKPDVEFSSWLKYWLAVLWPFSSIEDGLCETPEPIPESMIQDQKTPPTEAEGVPKFKKVLLRDKNGNQPYQARLEEELGKDLKAVSQQKHEKEGDRRRQAAKRHKERRRNSGESSGSASTAGGESW</sequence>
<dbReference type="AlphaFoldDB" id="A0A7D5QH39"/>
<evidence type="ECO:0000313" key="2">
    <source>
        <dbReference type="EMBL" id="QLG61964.1"/>
    </source>
</evidence>
<feature type="compositionally biased region" description="Basic and acidic residues" evidence="1">
    <location>
        <begin position="117"/>
        <end position="142"/>
    </location>
</feature>
<feature type="region of interest" description="Disordered" evidence="1">
    <location>
        <begin position="74"/>
        <end position="170"/>
    </location>
</feature>
<organism evidence="2 3">
    <name type="scientific">Halorarum salinum</name>
    <dbReference type="NCBI Taxonomy" id="2743089"/>
    <lineage>
        <taxon>Archaea</taxon>
        <taxon>Methanobacteriati</taxon>
        <taxon>Methanobacteriota</taxon>
        <taxon>Stenosarchaea group</taxon>
        <taxon>Halobacteria</taxon>
        <taxon>Halobacteriales</taxon>
        <taxon>Haloferacaceae</taxon>
        <taxon>Halorarum</taxon>
    </lineage>
</organism>
<feature type="compositionally biased region" description="Low complexity" evidence="1">
    <location>
        <begin position="156"/>
        <end position="170"/>
    </location>
</feature>
<dbReference type="EMBL" id="CP058579">
    <property type="protein sequence ID" value="QLG61964.1"/>
    <property type="molecule type" value="Genomic_DNA"/>
</dbReference>
<gene>
    <name evidence="2" type="ORF">HUG12_09625</name>
</gene>
<proteinExistence type="predicted"/>
<dbReference type="KEGG" id="halu:HUG12_09625"/>
<name>A0A7D5QH39_9EURY</name>
<evidence type="ECO:0000313" key="3">
    <source>
        <dbReference type="Proteomes" id="UP000509626"/>
    </source>
</evidence>
<dbReference type="GeneID" id="56037718"/>
<accession>A0A7D5QH39</accession>
<keyword evidence="3" id="KW-1185">Reference proteome</keyword>